<dbReference type="Proteomes" id="UP001186974">
    <property type="component" value="Unassembled WGS sequence"/>
</dbReference>
<gene>
    <name evidence="1" type="ORF">LTS18_004148</name>
</gene>
<accession>A0ACC3DSE1</accession>
<reference evidence="1" key="1">
    <citation type="submission" date="2024-09" db="EMBL/GenBank/DDBJ databases">
        <title>Black Yeasts Isolated from many extreme environments.</title>
        <authorList>
            <person name="Coleine C."/>
            <person name="Stajich J.E."/>
            <person name="Selbmann L."/>
        </authorList>
    </citation>
    <scope>NUCLEOTIDE SEQUENCE</scope>
    <source>
        <strain evidence="1">CCFEE 5737</strain>
    </source>
</reference>
<organism evidence="1 2">
    <name type="scientific">Coniosporium uncinatum</name>
    <dbReference type="NCBI Taxonomy" id="93489"/>
    <lineage>
        <taxon>Eukaryota</taxon>
        <taxon>Fungi</taxon>
        <taxon>Dikarya</taxon>
        <taxon>Ascomycota</taxon>
        <taxon>Pezizomycotina</taxon>
        <taxon>Dothideomycetes</taxon>
        <taxon>Dothideomycetes incertae sedis</taxon>
        <taxon>Coniosporium</taxon>
    </lineage>
</organism>
<dbReference type="EMBL" id="JAWDJW010000980">
    <property type="protein sequence ID" value="KAK3079682.1"/>
    <property type="molecule type" value="Genomic_DNA"/>
</dbReference>
<sequence>MDAQYYNYDVNDTFSAGPEVDLAFDDLLFGTPEPIYVPDHYGSLSPTLAPTNPGSSAPIPIGVPQSVPTWTNAAYSGNQWANVDTFLDVPYTWTQGIDPAAAYNGALYQQGFNGPMVANLRRFPSYWLPNYQQTSSQASFPTISEQSFEGTGSFEELFTPSTSITTSLPASVTQPNLSSLQANSSFGSARSSSNQAHSIAQPNIPFRQASSSLSSDTASTLPSRTISLARTPSSRSTTPRSPLPRRSISLHPTSSRGRKGPLTAQSRQEAADMRRLKACATCRIRKAKCDRHTPCKACIHYLGSGLVSQPCRGRMLDSLASMLLRSGSSSGGGGGGGNVFPAARTVDDFLGETEYALWQGVYKVQLSFGFGPPMPRSVRLVYSNGKKLFHKHTVYAWPPPARQTTPKRRCEHYVFPAVLAETEDLDEALEKHLALLVEGHFEAFPLFGSPLKVLAEIWRFYKSLRSEDDGGIGCGGEEAGQLLQQALKLLVLVHVGDDLSLDPNDDIVRTWFPFFDTPDHPVPSTCTPREPTPCFIRGQFGAVMPALAERLMKDCLGRLEAMSLSRQCRVWPVIFATFAVLLMTVETIQYHGAKEGYHAINDDHDGGYRAEYDCQTASAPVPIMRPGRSVSEEVVGGMGDEEVDALLSFYKTCYSGCHSKLQDEEEPRCKSMLRGRSDSMMGQDDAPGRFVERVKSAMKESKEYLRWRSVDGDAKSGDMSSYFDRLLPKLLLLQA</sequence>
<comment type="caution">
    <text evidence="1">The sequence shown here is derived from an EMBL/GenBank/DDBJ whole genome shotgun (WGS) entry which is preliminary data.</text>
</comment>
<protein>
    <submittedName>
        <fullName evidence="1">Uncharacterized protein</fullName>
    </submittedName>
</protein>
<keyword evidence="2" id="KW-1185">Reference proteome</keyword>
<evidence type="ECO:0000313" key="2">
    <source>
        <dbReference type="Proteomes" id="UP001186974"/>
    </source>
</evidence>
<name>A0ACC3DSE1_9PEZI</name>
<evidence type="ECO:0000313" key="1">
    <source>
        <dbReference type="EMBL" id="KAK3079682.1"/>
    </source>
</evidence>
<proteinExistence type="predicted"/>